<evidence type="ECO:0000256" key="1">
    <source>
        <dbReference type="SAM" id="MobiDB-lite"/>
    </source>
</evidence>
<dbReference type="Proteomes" id="UP000282656">
    <property type="component" value="Unassembled WGS sequence"/>
</dbReference>
<feature type="region of interest" description="Disordered" evidence="1">
    <location>
        <begin position="85"/>
        <end position="112"/>
    </location>
</feature>
<gene>
    <name evidence="2" type="ORF">D7X96_16535</name>
</gene>
<dbReference type="AlphaFoldDB" id="A0A3A8QJE7"/>
<organism evidence="2 3">
    <name type="scientific">Corallococcus interemptor</name>
    <dbReference type="NCBI Taxonomy" id="2316720"/>
    <lineage>
        <taxon>Bacteria</taxon>
        <taxon>Pseudomonadati</taxon>
        <taxon>Myxococcota</taxon>
        <taxon>Myxococcia</taxon>
        <taxon>Myxococcales</taxon>
        <taxon>Cystobacterineae</taxon>
        <taxon>Myxococcaceae</taxon>
        <taxon>Corallococcus</taxon>
    </lineage>
</organism>
<accession>A0A3A8QJE7</accession>
<evidence type="ECO:0000313" key="2">
    <source>
        <dbReference type="EMBL" id="RKH68823.1"/>
    </source>
</evidence>
<reference evidence="3" key="1">
    <citation type="submission" date="2018-09" db="EMBL/GenBank/DDBJ databases">
        <authorList>
            <person name="Livingstone P.G."/>
            <person name="Whitworth D.E."/>
        </authorList>
    </citation>
    <scope>NUCLEOTIDE SEQUENCE [LARGE SCALE GENOMIC DNA]</scope>
    <source>
        <strain evidence="3">AB047A</strain>
    </source>
</reference>
<evidence type="ECO:0000313" key="3">
    <source>
        <dbReference type="Proteomes" id="UP000282656"/>
    </source>
</evidence>
<proteinExistence type="predicted"/>
<name>A0A3A8QJE7_9BACT</name>
<protein>
    <submittedName>
        <fullName evidence="2">Uncharacterized protein</fullName>
    </submittedName>
</protein>
<sequence>MFPLSRTLVVLNMILFGAGLALFVQGQRASASAPDLEARLERMEGRINLLLAQRQGPVAVQPGTPPRAPELPADLDARIEQAVSRALQAQAQASKTGPRDEPAPQEPPIPDARNAAAWARGNEVVDRALSARRWGEAQARELSASSSALTLQQRENLMRRLIVAINQGQLKVETRGPLFAF</sequence>
<dbReference type="RefSeq" id="WP_121770167.1">
    <property type="nucleotide sequence ID" value="NZ_RAWM01000038.1"/>
</dbReference>
<dbReference type="EMBL" id="RAWM01000038">
    <property type="protein sequence ID" value="RKH68823.1"/>
    <property type="molecule type" value="Genomic_DNA"/>
</dbReference>
<dbReference type="OrthoDB" id="5512870at2"/>
<comment type="caution">
    <text evidence="2">The sequence shown here is derived from an EMBL/GenBank/DDBJ whole genome shotgun (WGS) entry which is preliminary data.</text>
</comment>
<keyword evidence="3" id="KW-1185">Reference proteome</keyword>